<reference evidence="2" key="2">
    <citation type="journal article" date="2015" name="Fish Shellfish Immunol.">
        <title>Early steps in the European eel (Anguilla anguilla)-Vibrio vulnificus interaction in the gills: Role of the RtxA13 toxin.</title>
        <authorList>
            <person name="Callol A."/>
            <person name="Pajuelo D."/>
            <person name="Ebbesson L."/>
            <person name="Teles M."/>
            <person name="MacKenzie S."/>
            <person name="Amaro C."/>
        </authorList>
    </citation>
    <scope>NUCLEOTIDE SEQUENCE</scope>
</reference>
<keyword evidence="1" id="KW-0812">Transmembrane</keyword>
<name>A0A0E9WZK4_ANGAN</name>
<keyword evidence="1" id="KW-1133">Transmembrane helix</keyword>
<evidence type="ECO:0000256" key="1">
    <source>
        <dbReference type="SAM" id="Phobius"/>
    </source>
</evidence>
<keyword evidence="1" id="KW-0472">Membrane</keyword>
<dbReference type="AlphaFoldDB" id="A0A0E9WZK4"/>
<reference evidence="2" key="1">
    <citation type="submission" date="2014-11" db="EMBL/GenBank/DDBJ databases">
        <authorList>
            <person name="Amaro Gonzalez C."/>
        </authorList>
    </citation>
    <scope>NUCLEOTIDE SEQUENCE</scope>
</reference>
<evidence type="ECO:0000313" key="2">
    <source>
        <dbReference type="EMBL" id="JAH95754.1"/>
    </source>
</evidence>
<feature type="transmembrane region" description="Helical" evidence="1">
    <location>
        <begin position="56"/>
        <end position="75"/>
    </location>
</feature>
<organism evidence="2">
    <name type="scientific">Anguilla anguilla</name>
    <name type="common">European freshwater eel</name>
    <name type="synonym">Muraena anguilla</name>
    <dbReference type="NCBI Taxonomy" id="7936"/>
    <lineage>
        <taxon>Eukaryota</taxon>
        <taxon>Metazoa</taxon>
        <taxon>Chordata</taxon>
        <taxon>Craniata</taxon>
        <taxon>Vertebrata</taxon>
        <taxon>Euteleostomi</taxon>
        <taxon>Actinopterygii</taxon>
        <taxon>Neopterygii</taxon>
        <taxon>Teleostei</taxon>
        <taxon>Anguilliformes</taxon>
        <taxon>Anguillidae</taxon>
        <taxon>Anguilla</taxon>
    </lineage>
</organism>
<protein>
    <submittedName>
        <fullName evidence="2">Uncharacterized protein</fullName>
    </submittedName>
</protein>
<sequence length="82" mass="9576">MSHISWWRCKQVQLNGKHNIVTSLCALEALQEQATIYLKEAVQLSFLPHLYEVHKMIVGFILIIANILLIFPKIVSYCNKWH</sequence>
<dbReference type="EMBL" id="GBXM01012823">
    <property type="protein sequence ID" value="JAH95754.1"/>
    <property type="molecule type" value="Transcribed_RNA"/>
</dbReference>
<accession>A0A0E9WZK4</accession>
<proteinExistence type="predicted"/>